<name>A0A3M7P4F4_BRAPC</name>
<feature type="compositionally biased region" description="Low complexity" evidence="1">
    <location>
        <begin position="32"/>
        <end position="52"/>
    </location>
</feature>
<feature type="non-terminal residue" evidence="2">
    <location>
        <position position="428"/>
    </location>
</feature>
<feature type="compositionally biased region" description="Basic and acidic residues" evidence="1">
    <location>
        <begin position="147"/>
        <end position="157"/>
    </location>
</feature>
<dbReference type="Proteomes" id="UP000276133">
    <property type="component" value="Unassembled WGS sequence"/>
</dbReference>
<accession>A0A3M7P4F4</accession>
<dbReference type="OrthoDB" id="8956628at2759"/>
<feature type="compositionally biased region" description="Acidic residues" evidence="1">
    <location>
        <begin position="205"/>
        <end position="216"/>
    </location>
</feature>
<feature type="region of interest" description="Disordered" evidence="1">
    <location>
        <begin position="204"/>
        <end position="263"/>
    </location>
</feature>
<comment type="caution">
    <text evidence="2">The sequence shown here is derived from an EMBL/GenBank/DDBJ whole genome shotgun (WGS) entry which is preliminary data.</text>
</comment>
<keyword evidence="3" id="KW-1185">Reference proteome</keyword>
<dbReference type="AlphaFoldDB" id="A0A3M7P4F4"/>
<dbReference type="EMBL" id="REGN01013666">
    <property type="protein sequence ID" value="RMZ93627.1"/>
    <property type="molecule type" value="Genomic_DNA"/>
</dbReference>
<organism evidence="2 3">
    <name type="scientific">Brachionus plicatilis</name>
    <name type="common">Marine rotifer</name>
    <name type="synonym">Brachionus muelleri</name>
    <dbReference type="NCBI Taxonomy" id="10195"/>
    <lineage>
        <taxon>Eukaryota</taxon>
        <taxon>Metazoa</taxon>
        <taxon>Spiralia</taxon>
        <taxon>Gnathifera</taxon>
        <taxon>Rotifera</taxon>
        <taxon>Eurotatoria</taxon>
        <taxon>Monogononta</taxon>
        <taxon>Pseudotrocha</taxon>
        <taxon>Ploima</taxon>
        <taxon>Brachionidae</taxon>
        <taxon>Brachionus</taxon>
    </lineage>
</organism>
<feature type="compositionally biased region" description="Acidic residues" evidence="1">
    <location>
        <begin position="158"/>
        <end position="169"/>
    </location>
</feature>
<sequence length="428" mass="48774">NLVQKQEPEPAEQTNKNIKTNQELDSNIPPTSTFSIDIDPFSSSSSSLSLSFTKSNQVDPFFDSPTSVHLFDPFSDPKMSDQNPADTFSDAIVDNETNFENNFEPQIEPIPEQPEPAQTNGSNDTDSVVEIKSDLSESSDSYSIQPKAKEEAEKKEETDNEKDMDDDMDSAFQTFAESEFRTEFSSDMPDMANDLAEAGRKLDEMVEEENKDSDEPDQVHSQLEEEESNLVKSELVSEDTETGNLTRNRITRQSERRRVVPGQDLTSDLNLNLERESSTNNSFVSYSNVTKSNRSSMKFDFNDKRASNTNDEEIKTPDFDQNYIFQDEQNMKPEEELSLTVNGRGLPDLINQKEPSDKAKKYLEGLDGVKLDEITVPDGLKKQLEYFDRDELLQLIAYQKRHLDLKESRIKDLEIYIDNLVVKILEND</sequence>
<reference evidence="2 3" key="1">
    <citation type="journal article" date="2018" name="Sci. Rep.">
        <title>Genomic signatures of local adaptation to the degree of environmental predictability in rotifers.</title>
        <authorList>
            <person name="Franch-Gras L."/>
            <person name="Hahn C."/>
            <person name="Garcia-Roger E.M."/>
            <person name="Carmona M.J."/>
            <person name="Serra M."/>
            <person name="Gomez A."/>
        </authorList>
    </citation>
    <scope>NUCLEOTIDE SEQUENCE [LARGE SCALE GENOMIC DNA]</scope>
    <source>
        <strain evidence="2">HYR1</strain>
    </source>
</reference>
<feature type="region of interest" description="Disordered" evidence="1">
    <location>
        <begin position="1"/>
        <end position="52"/>
    </location>
</feature>
<dbReference type="Gene3D" id="1.20.5.2440">
    <property type="match status" value="1"/>
</dbReference>
<gene>
    <name evidence="2" type="ORF">BpHYR1_019899</name>
</gene>
<protein>
    <submittedName>
        <fullName evidence="2">Uncharacterized protein</fullName>
    </submittedName>
</protein>
<feature type="region of interest" description="Disordered" evidence="1">
    <location>
        <begin position="64"/>
        <end position="176"/>
    </location>
</feature>
<evidence type="ECO:0000256" key="1">
    <source>
        <dbReference type="SAM" id="MobiDB-lite"/>
    </source>
</evidence>
<feature type="non-terminal residue" evidence="2">
    <location>
        <position position="1"/>
    </location>
</feature>
<feature type="compositionally biased region" description="Polar residues" evidence="1">
    <location>
        <begin position="117"/>
        <end position="126"/>
    </location>
</feature>
<evidence type="ECO:0000313" key="3">
    <source>
        <dbReference type="Proteomes" id="UP000276133"/>
    </source>
</evidence>
<evidence type="ECO:0000313" key="2">
    <source>
        <dbReference type="EMBL" id="RMZ93627.1"/>
    </source>
</evidence>
<feature type="compositionally biased region" description="Polar residues" evidence="1">
    <location>
        <begin position="12"/>
        <end position="31"/>
    </location>
</feature>
<proteinExistence type="predicted"/>